<evidence type="ECO:0000256" key="7">
    <source>
        <dbReference type="ARBA" id="ARBA00013031"/>
    </source>
</evidence>
<comment type="pathway">
    <text evidence="5 18">Metabolic intermediate biosynthesis; chorismate biosynthesis; chorismate from D-erythrose 4-phosphate and phosphoenolpyruvate: step 2/7.</text>
</comment>
<dbReference type="InterPro" id="IPR030963">
    <property type="entry name" value="DHQ_synth_fam"/>
</dbReference>
<reference evidence="21 22" key="1">
    <citation type="submission" date="2016-10" db="EMBL/GenBank/DDBJ databases">
        <authorList>
            <person name="de Groot N.N."/>
        </authorList>
    </citation>
    <scope>NUCLEOTIDE SEQUENCE [LARGE SCALE GENOMIC DNA]</scope>
    <source>
        <strain>J11</strain>
        <strain evidence="22">PG 39</strain>
    </source>
</reference>
<evidence type="ECO:0000256" key="2">
    <source>
        <dbReference type="ARBA" id="ARBA00001911"/>
    </source>
</evidence>
<dbReference type="PANTHER" id="PTHR43622:SF7">
    <property type="entry name" value="3-DEHYDROQUINATE SYNTHASE, CHLOROPLASTIC"/>
    <property type="match status" value="1"/>
</dbReference>
<dbReference type="EC" id="4.2.3.4" evidence="7 18"/>
<evidence type="ECO:0000256" key="1">
    <source>
        <dbReference type="ARBA" id="ARBA00001393"/>
    </source>
</evidence>
<comment type="subcellular location">
    <subcellularLocation>
        <location evidence="4 18">Cytoplasm</location>
    </subcellularLocation>
</comment>
<evidence type="ECO:0000259" key="20">
    <source>
        <dbReference type="Pfam" id="PF24621"/>
    </source>
</evidence>
<feature type="binding site" evidence="18">
    <location>
        <position position="286"/>
    </location>
    <ligand>
        <name>Zn(2+)</name>
        <dbReference type="ChEBI" id="CHEBI:29105"/>
    </ligand>
</feature>
<feature type="binding site" evidence="18">
    <location>
        <position position="172"/>
    </location>
    <ligand>
        <name>NAD(+)</name>
        <dbReference type="ChEBI" id="CHEBI:57540"/>
    </ligand>
</feature>
<dbReference type="EMBL" id="FOPJ01000009">
    <property type="protein sequence ID" value="SFG65621.1"/>
    <property type="molecule type" value="Genomic_DNA"/>
</dbReference>
<feature type="binding site" evidence="18">
    <location>
        <position position="270"/>
    </location>
    <ligand>
        <name>Zn(2+)</name>
        <dbReference type="ChEBI" id="CHEBI:29105"/>
    </ligand>
</feature>
<dbReference type="InterPro" id="IPR016037">
    <property type="entry name" value="DHQ_synth_AroB"/>
</dbReference>
<dbReference type="FunFam" id="3.40.50.1970:FF:000007">
    <property type="entry name" value="Pentafunctional AROM polypeptide"/>
    <property type="match status" value="1"/>
</dbReference>
<evidence type="ECO:0000256" key="12">
    <source>
        <dbReference type="ARBA" id="ARBA00022741"/>
    </source>
</evidence>
<evidence type="ECO:0000256" key="14">
    <source>
        <dbReference type="ARBA" id="ARBA00023027"/>
    </source>
</evidence>
<evidence type="ECO:0000256" key="9">
    <source>
        <dbReference type="ARBA" id="ARBA00022490"/>
    </source>
</evidence>
<feature type="domain" description="3-dehydroquinate synthase N-terminal" evidence="19">
    <location>
        <begin position="88"/>
        <end position="200"/>
    </location>
</feature>
<evidence type="ECO:0000256" key="15">
    <source>
        <dbReference type="ARBA" id="ARBA00023141"/>
    </source>
</evidence>
<comment type="similarity">
    <text evidence="6 18">Belongs to the sugar phosphate cyclases superfamily. Dehydroquinate synthase family.</text>
</comment>
<keyword evidence="14 18" id="KW-0520">NAD</keyword>
<organism evidence="21 22">
    <name type="scientific">Corynebacterium spheniscorum</name>
    <dbReference type="NCBI Taxonomy" id="185761"/>
    <lineage>
        <taxon>Bacteria</taxon>
        <taxon>Bacillati</taxon>
        <taxon>Actinomycetota</taxon>
        <taxon>Actinomycetes</taxon>
        <taxon>Mycobacteriales</taxon>
        <taxon>Corynebacteriaceae</taxon>
        <taxon>Corynebacterium</taxon>
    </lineage>
</organism>
<comment type="caution">
    <text evidence="18">Lacks conserved residue(s) required for the propagation of feature annotation.</text>
</comment>
<evidence type="ECO:0000256" key="18">
    <source>
        <dbReference type="HAMAP-Rule" id="MF_00110"/>
    </source>
</evidence>
<feature type="binding site" evidence="18">
    <location>
        <begin position="126"/>
        <end position="130"/>
    </location>
    <ligand>
        <name>NAD(+)</name>
        <dbReference type="ChEBI" id="CHEBI:57540"/>
    </ligand>
</feature>
<accession>A0A1I2TTD8</accession>
<dbReference type="GO" id="GO:0046872">
    <property type="term" value="F:metal ion binding"/>
    <property type="evidence" value="ECO:0007669"/>
    <property type="project" value="UniProtKB-KW"/>
</dbReference>
<comment type="catalytic activity">
    <reaction evidence="1 18">
        <text>7-phospho-2-dehydro-3-deoxy-D-arabino-heptonate = 3-dehydroquinate + phosphate</text>
        <dbReference type="Rhea" id="RHEA:21968"/>
        <dbReference type="ChEBI" id="CHEBI:32364"/>
        <dbReference type="ChEBI" id="CHEBI:43474"/>
        <dbReference type="ChEBI" id="CHEBI:58394"/>
        <dbReference type="EC" id="4.2.3.4"/>
    </reaction>
</comment>
<feature type="binding site" evidence="18">
    <location>
        <position position="205"/>
    </location>
    <ligand>
        <name>Zn(2+)</name>
        <dbReference type="ChEBI" id="CHEBI:29105"/>
    </ligand>
</feature>
<dbReference type="InterPro" id="IPR056179">
    <property type="entry name" value="DHQS_C"/>
</dbReference>
<keyword evidence="22" id="KW-1185">Reference proteome</keyword>
<protein>
    <recommendedName>
        <fullName evidence="8 18">3-dehydroquinate synthase</fullName>
        <shortName evidence="18">DHQS</shortName>
        <ecNumber evidence="7 18">4.2.3.4</ecNumber>
    </recommendedName>
</protein>
<dbReference type="Proteomes" id="UP000199065">
    <property type="component" value="Unassembled WGS sequence"/>
</dbReference>
<comment type="function">
    <text evidence="18">Catalyzes the conversion of 3-deoxy-D-arabino-heptulosonate 7-phosphate (DAHP) to dehydroquinate (DHQ).</text>
</comment>
<dbReference type="GO" id="GO:0005737">
    <property type="term" value="C:cytoplasm"/>
    <property type="evidence" value="ECO:0007669"/>
    <property type="project" value="UniProtKB-SubCell"/>
</dbReference>
<evidence type="ECO:0000256" key="13">
    <source>
        <dbReference type="ARBA" id="ARBA00022833"/>
    </source>
</evidence>
<dbReference type="SUPFAM" id="SSF56796">
    <property type="entry name" value="Dehydroquinate synthase-like"/>
    <property type="match status" value="1"/>
</dbReference>
<dbReference type="GO" id="GO:0009073">
    <property type="term" value="P:aromatic amino acid family biosynthetic process"/>
    <property type="evidence" value="ECO:0007669"/>
    <property type="project" value="UniProtKB-KW"/>
</dbReference>
<proteinExistence type="inferred from homology"/>
<comment type="cofactor">
    <cofactor evidence="2 18">
        <name>NAD(+)</name>
        <dbReference type="ChEBI" id="CHEBI:57540"/>
    </cofactor>
</comment>
<keyword evidence="12 18" id="KW-0547">Nucleotide-binding</keyword>
<comment type="cofactor">
    <cofactor evidence="18">
        <name>Co(2+)</name>
        <dbReference type="ChEBI" id="CHEBI:48828"/>
    </cofactor>
    <cofactor evidence="18">
        <name>Zn(2+)</name>
        <dbReference type="ChEBI" id="CHEBI:29105"/>
    </cofactor>
    <text evidence="18">Binds 1 divalent metal cation per subunit. Can use either Co(2+) or Zn(2+).</text>
</comment>
<evidence type="ECO:0000256" key="11">
    <source>
        <dbReference type="ARBA" id="ARBA00022723"/>
    </source>
</evidence>
<keyword evidence="11 18" id="KW-0479">Metal-binding</keyword>
<dbReference type="InterPro" id="IPR050071">
    <property type="entry name" value="Dehydroquinate_synthase"/>
</dbReference>
<keyword evidence="10 18" id="KW-0028">Amino-acid biosynthesis</keyword>
<feature type="binding site" evidence="18">
    <location>
        <begin position="150"/>
        <end position="151"/>
    </location>
    <ligand>
        <name>NAD(+)</name>
        <dbReference type="ChEBI" id="CHEBI:57540"/>
    </ligand>
</feature>
<sequence>MSEVPQPDLCATGPAIEDFASGAVDRYVERVEGPNPYDVTIAHGLNADIAACVANTDAQRVLIIHQPVLAETANTLAQSLEDIDANCVEIPDAEDGKTLEVCGMLWDKCAEIGMTRRDIVIGLGGGAVTDLAGFVAASWMRGVRVIQVPTTLLAMVDAAVGGKTGINTAAGKNLVGAFHEPHAVFIDLDRLATLPKAEIIAGSAEIIKTGFIADPAILDRYEEDPEACLQPTGFLSFLPELIARSVAVKSRVVGQDLKESGLREILNYGHTFGHAIEQVENFRWRHGRAVAVGMMFIAELSRVEGLVDEEFVERHRRILESIGLPTSYQPDRFDELYAAMTRDKKNRAGMLRFVALEGVGETLRIEGPDKATLLQVYNRISKEA</sequence>
<dbReference type="STRING" id="185761.SAMN05660282_01528"/>
<dbReference type="UniPathway" id="UPA00053">
    <property type="reaction ID" value="UER00085"/>
</dbReference>
<keyword evidence="17 18" id="KW-0170">Cobalt</keyword>
<dbReference type="PIRSF" id="PIRSF001455">
    <property type="entry name" value="DHQ_synth"/>
    <property type="match status" value="1"/>
</dbReference>
<dbReference type="HAMAP" id="MF_00110">
    <property type="entry name" value="DHQ_synthase"/>
    <property type="match status" value="1"/>
</dbReference>
<name>A0A1I2TTD8_9CORY</name>
<dbReference type="Gene3D" id="1.20.1090.10">
    <property type="entry name" value="Dehydroquinate synthase-like - alpha domain"/>
    <property type="match status" value="1"/>
</dbReference>
<evidence type="ECO:0000256" key="3">
    <source>
        <dbReference type="ARBA" id="ARBA00001947"/>
    </source>
</evidence>
<keyword evidence="9 18" id="KW-0963">Cytoplasm</keyword>
<dbReference type="CDD" id="cd08195">
    <property type="entry name" value="DHQS"/>
    <property type="match status" value="1"/>
</dbReference>
<evidence type="ECO:0000259" key="19">
    <source>
        <dbReference type="Pfam" id="PF01761"/>
    </source>
</evidence>
<evidence type="ECO:0000313" key="21">
    <source>
        <dbReference type="EMBL" id="SFG65621.1"/>
    </source>
</evidence>
<evidence type="ECO:0000256" key="17">
    <source>
        <dbReference type="ARBA" id="ARBA00023285"/>
    </source>
</evidence>
<gene>
    <name evidence="18" type="primary">aroB</name>
    <name evidence="21" type="ORF">SAMN05660282_01528</name>
</gene>
<evidence type="ECO:0000256" key="8">
    <source>
        <dbReference type="ARBA" id="ARBA00017684"/>
    </source>
</evidence>
<dbReference type="AlphaFoldDB" id="A0A1I2TTD8"/>
<dbReference type="Gene3D" id="3.40.50.1970">
    <property type="match status" value="1"/>
</dbReference>
<feature type="domain" description="3-dehydroquinate synthase C-terminal" evidence="20">
    <location>
        <begin position="202"/>
        <end position="346"/>
    </location>
</feature>
<evidence type="ECO:0000256" key="5">
    <source>
        <dbReference type="ARBA" id="ARBA00004661"/>
    </source>
</evidence>
<feature type="binding site" evidence="18">
    <location>
        <begin position="92"/>
        <end position="97"/>
    </location>
    <ligand>
        <name>NAD(+)</name>
        <dbReference type="ChEBI" id="CHEBI:57540"/>
    </ligand>
</feature>
<dbReference type="GO" id="GO:0003856">
    <property type="term" value="F:3-dehydroquinate synthase activity"/>
    <property type="evidence" value="ECO:0007669"/>
    <property type="project" value="UniProtKB-UniRule"/>
</dbReference>
<keyword evidence="15 18" id="KW-0057">Aromatic amino acid biosynthesis</keyword>
<evidence type="ECO:0000313" key="22">
    <source>
        <dbReference type="Proteomes" id="UP000199065"/>
    </source>
</evidence>
<dbReference type="NCBIfam" id="TIGR01357">
    <property type="entry name" value="aroB"/>
    <property type="match status" value="1"/>
</dbReference>
<keyword evidence="13 18" id="KW-0862">Zinc</keyword>
<feature type="binding site" evidence="18">
    <location>
        <position position="163"/>
    </location>
    <ligand>
        <name>NAD(+)</name>
        <dbReference type="ChEBI" id="CHEBI:57540"/>
    </ligand>
</feature>
<dbReference type="PANTHER" id="PTHR43622">
    <property type="entry name" value="3-DEHYDROQUINATE SYNTHASE"/>
    <property type="match status" value="1"/>
</dbReference>
<evidence type="ECO:0000256" key="10">
    <source>
        <dbReference type="ARBA" id="ARBA00022605"/>
    </source>
</evidence>
<dbReference type="GO" id="GO:0009423">
    <property type="term" value="P:chorismate biosynthetic process"/>
    <property type="evidence" value="ECO:0007669"/>
    <property type="project" value="UniProtKB-UniRule"/>
</dbReference>
<evidence type="ECO:0000256" key="4">
    <source>
        <dbReference type="ARBA" id="ARBA00004496"/>
    </source>
</evidence>
<evidence type="ECO:0000256" key="16">
    <source>
        <dbReference type="ARBA" id="ARBA00023239"/>
    </source>
</evidence>
<comment type="cofactor">
    <cofactor evidence="3">
        <name>Zn(2+)</name>
        <dbReference type="ChEBI" id="CHEBI:29105"/>
    </cofactor>
</comment>
<dbReference type="Pfam" id="PF01761">
    <property type="entry name" value="DHQ_synthase"/>
    <property type="match status" value="1"/>
</dbReference>
<dbReference type="Pfam" id="PF24621">
    <property type="entry name" value="DHQS_C"/>
    <property type="match status" value="1"/>
</dbReference>
<evidence type="ECO:0000256" key="6">
    <source>
        <dbReference type="ARBA" id="ARBA00005412"/>
    </source>
</evidence>
<keyword evidence="16 18" id="KW-0456">Lyase</keyword>
<dbReference type="GO" id="GO:0000166">
    <property type="term" value="F:nucleotide binding"/>
    <property type="evidence" value="ECO:0007669"/>
    <property type="project" value="UniProtKB-KW"/>
</dbReference>
<dbReference type="GO" id="GO:0008652">
    <property type="term" value="P:amino acid biosynthetic process"/>
    <property type="evidence" value="ECO:0007669"/>
    <property type="project" value="UniProtKB-KW"/>
</dbReference>
<dbReference type="InterPro" id="IPR030960">
    <property type="entry name" value="DHQS/DOIS_N"/>
</dbReference>